<evidence type="ECO:0000259" key="5">
    <source>
        <dbReference type="Pfam" id="PF04357"/>
    </source>
</evidence>
<proteinExistence type="predicted"/>
<evidence type="ECO:0000313" key="6">
    <source>
        <dbReference type="EMBL" id="ELR63215.1"/>
    </source>
</evidence>
<accession>L8J2Y6</accession>
<evidence type="ECO:0000313" key="7">
    <source>
        <dbReference type="Proteomes" id="UP000011134"/>
    </source>
</evidence>
<dbReference type="GO" id="GO:0009306">
    <property type="term" value="P:protein secretion"/>
    <property type="evidence" value="ECO:0007669"/>
    <property type="project" value="InterPro"/>
</dbReference>
<dbReference type="InterPro" id="IPR007452">
    <property type="entry name" value="TamB_C"/>
</dbReference>
<dbReference type="AlphaFoldDB" id="L8J2Y6"/>
<dbReference type="EMBL" id="AMZO01000046">
    <property type="protein sequence ID" value="ELR63215.1"/>
    <property type="molecule type" value="Genomic_DNA"/>
</dbReference>
<dbReference type="RefSeq" id="WP_007471182.1">
    <property type="nucleotide sequence ID" value="NZ_AMZO01000046.1"/>
</dbReference>
<evidence type="ECO:0000256" key="4">
    <source>
        <dbReference type="ARBA" id="ARBA00023136"/>
    </source>
</evidence>
<dbReference type="OrthoDB" id="5555605at2"/>
<keyword evidence="2" id="KW-0812">Transmembrane</keyword>
<comment type="caution">
    <text evidence="6">The sequence shown here is derived from an EMBL/GenBank/DDBJ whole genome shotgun (WGS) entry which is preliminary data.</text>
</comment>
<evidence type="ECO:0000256" key="3">
    <source>
        <dbReference type="ARBA" id="ARBA00022989"/>
    </source>
</evidence>
<dbReference type="PANTHER" id="PTHR36985">
    <property type="entry name" value="TRANSLOCATION AND ASSEMBLY MODULE SUBUNIT TAMB"/>
    <property type="match status" value="1"/>
</dbReference>
<reference evidence="6 7" key="1">
    <citation type="submission" date="2012-12" db="EMBL/GenBank/DDBJ databases">
        <title>Genome Assembly of Photobacterium sp. AK15.</title>
        <authorList>
            <person name="Khatri I."/>
            <person name="Vaidya B."/>
            <person name="Srinivas T.N.R."/>
            <person name="Subramanian S."/>
            <person name="Pinnaka A."/>
        </authorList>
    </citation>
    <scope>NUCLEOTIDE SEQUENCE [LARGE SCALE GENOMIC DNA]</scope>
    <source>
        <strain evidence="6 7">AK15</strain>
    </source>
</reference>
<dbReference type="PATRIC" id="fig|1056511.3.peg.4817"/>
<dbReference type="PANTHER" id="PTHR36985:SF1">
    <property type="entry name" value="TRANSLOCATION AND ASSEMBLY MODULE SUBUNIT TAMB"/>
    <property type="match status" value="1"/>
</dbReference>
<feature type="domain" description="Translocation and assembly module TamB C-terminal" evidence="5">
    <location>
        <begin position="913"/>
        <end position="1248"/>
    </location>
</feature>
<sequence>MIWVKRISVGLLALLLFLVIATAALLYTPAGVKLAVWGAEKALPAFSVTNASGSLLRGFVLEQVRYQESPIDLAVDKLSLVIDDGCLLEPAVCVKELGITGVRFAMPELPPSSPEDAETTDANSEPVTEIAMPVPIRVERLRLDDIGLDILGNRINWLQFSTAAEMTGSHLTLRPTDWQGIDLSLASAEPDAGSSKQAEPASNEPIVLPEVLLPLSIDIQRFTVKDFKLNGDAPQSVALLDLAATAEGSDVTLSKLVLDVPQAKLDANGKVSLSGDYPLTLDAMLDIAMAPLQGHQLALKADGSVATLSLDASLKGKLDALLSGQISPLDPQLPFDLRLSSKHLQWPVDNKAEFEASETKVTAAGNLQGYQFELTTKVDGEPMPAVATELKGKGDLTQVTLSKLVVDSLGGQVTGKAKASWKDLVNWQGELAFSHIQPGLEWPEAKGDLSGKLRTSGGLTEKGGWFVQLPELNVDGVVLEQKFTLDGQLDASDRAGKGDIKLITERLRLQHGPNGLTAKGTLNKVWALTAQVNAPDLAQSLPGLRGKVLGDLELSGKMAEPDIRLQLDGESLGWQEQVSLQRFVLKGRVIPLPELKADVNLTAADGTFDSFKLSNLDLVFKGTEANHSLSLDMDAEPVSAELSLAGKLDRKTGWQGTLEQGVFDTEVGPWRLNRPTRLGYSFKQQLANVASHCWQQKKASLCLTEALEAGTSGRAKVAINNFDFELIAPYLPEAIELSGELGADLEATWAPESSPYVKAKVALPAGEVSQQDDVDAKALKVGWDLVTVNAELKQDVLNADWLIGLKNNGDVSGRARVTQLTGEQQLAANLNINRLTLGFLEPLVKGYHYFDGEVDANLEVTGPVMHPAVTGLLRVTKVKALGRQVPLDVEQADISATFTGYNATVVGDIVTPDGMLRLKGDADWQDLANWNSQLNVNGRELEVHVPPLLAMKVTPDLTIKASPKYAEVTGNVAIPWGRITVDQLPESAVSVSDDEVLLTGDLQPIEDEPVIPFEVKTNVLVKIGDDVRLSAFGLKSELIGELNVRQQDKGPMVYGEVNLQKGTYRSFGQELLIRKGQILFNGPAEQPYLAIEAIRDPENVEDDVIAGIRVSGPADEPSVEIFSDPAMAQQNALSYLLRGRNLDSESGNSGDAMTTALISMGLARSGKLVGDVGEAFGVKDLALDTTGSGQDSQVTISGYIAPGLQVKYGVGIFDAIGEFTVRYRLMKDLYVEVVSGLDSAADLLYQFEIK</sequence>
<dbReference type="GO" id="GO:0097347">
    <property type="term" value="C:TAM protein secretion complex"/>
    <property type="evidence" value="ECO:0007669"/>
    <property type="project" value="TreeGrafter"/>
</dbReference>
<dbReference type="Proteomes" id="UP000011134">
    <property type="component" value="Unassembled WGS sequence"/>
</dbReference>
<dbReference type="Pfam" id="PF04357">
    <property type="entry name" value="TamB"/>
    <property type="match status" value="1"/>
</dbReference>
<keyword evidence="7" id="KW-1185">Reference proteome</keyword>
<keyword evidence="4" id="KW-0472">Membrane</keyword>
<evidence type="ECO:0000256" key="1">
    <source>
        <dbReference type="ARBA" id="ARBA00004167"/>
    </source>
</evidence>
<keyword evidence="3" id="KW-1133">Transmembrane helix</keyword>
<name>L8J2Y6_9GAMM</name>
<protein>
    <recommendedName>
        <fullName evidence="5">Translocation and assembly module TamB C-terminal domain-containing protein</fullName>
    </recommendedName>
</protein>
<gene>
    <name evidence="6" type="ORF">C942_04004</name>
</gene>
<organism evidence="6 7">
    <name type="scientific">Photobacterium marinum</name>
    <dbReference type="NCBI Taxonomy" id="1056511"/>
    <lineage>
        <taxon>Bacteria</taxon>
        <taxon>Pseudomonadati</taxon>
        <taxon>Pseudomonadota</taxon>
        <taxon>Gammaproteobacteria</taxon>
        <taxon>Vibrionales</taxon>
        <taxon>Vibrionaceae</taxon>
        <taxon>Photobacterium</taxon>
    </lineage>
</organism>
<comment type="subcellular location">
    <subcellularLocation>
        <location evidence="1">Membrane</location>
        <topology evidence="1">Single-pass membrane protein</topology>
    </subcellularLocation>
</comment>
<dbReference type="GO" id="GO:0005886">
    <property type="term" value="C:plasma membrane"/>
    <property type="evidence" value="ECO:0007669"/>
    <property type="project" value="InterPro"/>
</dbReference>
<evidence type="ECO:0000256" key="2">
    <source>
        <dbReference type="ARBA" id="ARBA00022692"/>
    </source>
</evidence>